<evidence type="ECO:0000256" key="1">
    <source>
        <dbReference type="ARBA" id="ARBA00004651"/>
    </source>
</evidence>
<evidence type="ECO:0000256" key="5">
    <source>
        <dbReference type="ARBA" id="ARBA00023040"/>
    </source>
</evidence>
<dbReference type="PROSITE" id="PS50262">
    <property type="entry name" value="G_PROTEIN_RECEP_F1_2"/>
    <property type="match status" value="1"/>
</dbReference>
<feature type="transmembrane region" description="Helical" evidence="11">
    <location>
        <begin position="581"/>
        <end position="601"/>
    </location>
</feature>
<keyword evidence="2" id="KW-1003">Cell membrane</keyword>
<feature type="region of interest" description="Disordered" evidence="10">
    <location>
        <begin position="203"/>
        <end position="244"/>
    </location>
</feature>
<name>A0A6I8PH47_ORNAN</name>
<feature type="transmembrane region" description="Helical" evidence="11">
    <location>
        <begin position="487"/>
        <end position="511"/>
    </location>
</feature>
<evidence type="ECO:0000256" key="6">
    <source>
        <dbReference type="ARBA" id="ARBA00023136"/>
    </source>
</evidence>
<evidence type="ECO:0000313" key="13">
    <source>
        <dbReference type="Ensembl" id="ENSOANP00000051284.1"/>
    </source>
</evidence>
<dbReference type="PANTHER" id="PTHR24230:SF64">
    <property type="entry name" value="KISS1 RECEPTOR A"/>
    <property type="match status" value="1"/>
</dbReference>
<evidence type="ECO:0000313" key="14">
    <source>
        <dbReference type="Proteomes" id="UP000002279"/>
    </source>
</evidence>
<feature type="compositionally biased region" description="Pro residues" evidence="10">
    <location>
        <begin position="210"/>
        <end position="226"/>
    </location>
</feature>
<dbReference type="InterPro" id="IPR000276">
    <property type="entry name" value="GPCR_Rhodpsn"/>
</dbReference>
<dbReference type="GO" id="GO:0005886">
    <property type="term" value="C:plasma membrane"/>
    <property type="evidence" value="ECO:0000318"/>
    <property type="project" value="GO_Central"/>
</dbReference>
<feature type="transmembrane region" description="Helical" evidence="11">
    <location>
        <begin position="48"/>
        <end position="68"/>
    </location>
</feature>
<dbReference type="PRINTS" id="PR00237">
    <property type="entry name" value="GPCRRHODOPSN"/>
</dbReference>
<dbReference type="Proteomes" id="UP000002279">
    <property type="component" value="Chromosome X1"/>
</dbReference>
<dbReference type="GO" id="GO:0008188">
    <property type="term" value="F:neuropeptide receptor activity"/>
    <property type="evidence" value="ECO:0000318"/>
    <property type="project" value="GO_Central"/>
</dbReference>
<dbReference type="Ensembl" id="ENSOANT00000076219.1">
    <property type="protein sequence ID" value="ENSOANP00000051284.1"/>
    <property type="gene ID" value="ENSOANG00000048679.1"/>
</dbReference>
<feature type="transmembrane region" description="Helical" evidence="11">
    <location>
        <begin position="542"/>
        <end position="561"/>
    </location>
</feature>
<dbReference type="PRINTS" id="PR00663">
    <property type="entry name" value="GALANINR"/>
</dbReference>
<organism evidence="13 14">
    <name type="scientific">Ornithorhynchus anatinus</name>
    <name type="common">Duckbill platypus</name>
    <dbReference type="NCBI Taxonomy" id="9258"/>
    <lineage>
        <taxon>Eukaryota</taxon>
        <taxon>Metazoa</taxon>
        <taxon>Chordata</taxon>
        <taxon>Craniata</taxon>
        <taxon>Vertebrata</taxon>
        <taxon>Euteleostomi</taxon>
        <taxon>Mammalia</taxon>
        <taxon>Monotremata</taxon>
        <taxon>Ornithorhynchidae</taxon>
        <taxon>Ornithorhynchus</taxon>
    </lineage>
</organism>
<feature type="transmembrane region" description="Helical" evidence="11">
    <location>
        <begin position="80"/>
        <end position="106"/>
    </location>
</feature>
<dbReference type="GeneTree" id="ENSGT00940000159286"/>
<keyword evidence="7" id="KW-1015">Disulfide bond</keyword>
<keyword evidence="8" id="KW-0675">Receptor</keyword>
<evidence type="ECO:0000256" key="4">
    <source>
        <dbReference type="ARBA" id="ARBA00022989"/>
    </source>
</evidence>
<keyword evidence="4 11" id="KW-1133">Transmembrane helix</keyword>
<evidence type="ECO:0000256" key="3">
    <source>
        <dbReference type="ARBA" id="ARBA00022692"/>
    </source>
</evidence>
<evidence type="ECO:0000259" key="12">
    <source>
        <dbReference type="PROSITE" id="PS50262"/>
    </source>
</evidence>
<reference evidence="13" key="3">
    <citation type="submission" date="2025-09" db="UniProtKB">
        <authorList>
            <consortium name="Ensembl"/>
        </authorList>
    </citation>
    <scope>IDENTIFICATION</scope>
    <source>
        <strain evidence="13">Glennie</strain>
    </source>
</reference>
<gene>
    <name evidence="13" type="primary">LOC100084853</name>
</gene>
<accession>A0A6I8PH47</accession>
<dbReference type="Gene3D" id="1.20.1070.10">
    <property type="entry name" value="Rhodopsin 7-helix transmembrane proteins"/>
    <property type="match status" value="2"/>
</dbReference>
<keyword evidence="9" id="KW-0807">Transducer</keyword>
<keyword evidence="14" id="KW-1185">Reference proteome</keyword>
<reference evidence="13" key="2">
    <citation type="submission" date="2025-08" db="UniProtKB">
        <authorList>
            <consortium name="Ensembl"/>
        </authorList>
    </citation>
    <scope>IDENTIFICATION</scope>
    <source>
        <strain evidence="13">Glennie</strain>
    </source>
</reference>
<keyword evidence="3 11" id="KW-0812">Transmembrane</keyword>
<evidence type="ECO:0000256" key="2">
    <source>
        <dbReference type="ARBA" id="ARBA00022475"/>
    </source>
</evidence>
<dbReference type="PANTHER" id="PTHR24230">
    <property type="entry name" value="G-PROTEIN COUPLED RECEPTOR"/>
    <property type="match status" value="1"/>
</dbReference>
<feature type="region of interest" description="Disordered" evidence="10">
    <location>
        <begin position="1"/>
        <end position="21"/>
    </location>
</feature>
<evidence type="ECO:0000256" key="10">
    <source>
        <dbReference type="SAM" id="MobiDB-lite"/>
    </source>
</evidence>
<dbReference type="SUPFAM" id="SSF81321">
    <property type="entry name" value="Family A G protein-coupled receptor-like"/>
    <property type="match status" value="2"/>
</dbReference>
<evidence type="ECO:0000256" key="9">
    <source>
        <dbReference type="ARBA" id="ARBA00023224"/>
    </source>
</evidence>
<comment type="subcellular location">
    <subcellularLocation>
        <location evidence="1">Cell membrane</location>
        <topology evidence="1">Multi-pass membrane protein</topology>
    </subcellularLocation>
</comment>
<protein>
    <recommendedName>
        <fullName evidence="12">G-protein coupled receptors family 1 profile domain-containing protein</fullName>
    </recommendedName>
</protein>
<feature type="compositionally biased region" description="Basic and acidic residues" evidence="10">
    <location>
        <begin position="229"/>
        <end position="244"/>
    </location>
</feature>
<dbReference type="InParanoid" id="A0A6I8PH47"/>
<sequence length="635" mass="67974">MEEQDGAGAWSSGEDGNGSGPSVPGRWLYNGTGEGPPPLLTDAWLVPLFYALVMALGLLGNALLLFVLSRRRGVRTATHCYLANLAITDVVFLLCCVPFTATLYPLPGWVFGEFMCKFVNYVQQVGGARVLGGEQGLGGRGPGHSEHSSVPAPQVTVQATCLTLTAMSVDRCYATLFPLRSLRHRTAHSAMAISTAIWLGEAAPREPHPSSAPPIPHPQHPSPSFPSPRMRERSSRETAKRRCREKAEIREYLPYSPLFSPPAAHLALPPPPPPATSASFLFSPKGPAPRLTLFRHLRLPGPFTWPWLMLLPLSPSPPLSSFPSPPPFSSSPSSSSPLLPSPFFLFPFSSLFLLPPFPSSSCLFLLPPFPSSSCLFLLPLSPSSSCLFLPSSSLSSSPSSFSSLLPLLLSTLPSPPPLPSPPAASSFSPHSFSSFSLPLPLSFSSSPGSLALAVPAALPPRLELGYWYGLRIYCTEAFASQSGARALGLYTFLVAYLLPLATIVLCAACVLHRLRRPAVGPLEAGHQAPPGPPPSRARVSRMVVAVVVVFAVCWGPIQLFLLLQGLAPPARPSYTTYKLKTWANCMSYANSALNPLVYAFLGHNFRKSFHKAIPLLSRPPAPGALPPTRGLVPLA</sequence>
<dbReference type="AlphaFoldDB" id="A0A6I8PH47"/>
<dbReference type="Bgee" id="ENSOANG00000048679">
    <property type="expression patterns" value="Expressed in liver and 4 other cell types or tissues"/>
</dbReference>
<evidence type="ECO:0000256" key="8">
    <source>
        <dbReference type="ARBA" id="ARBA00023170"/>
    </source>
</evidence>
<keyword evidence="5" id="KW-0297">G-protein coupled receptor</keyword>
<proteinExistence type="predicted"/>
<dbReference type="GO" id="GO:0007218">
    <property type="term" value="P:neuropeptide signaling pathway"/>
    <property type="evidence" value="ECO:0000318"/>
    <property type="project" value="GO_Central"/>
</dbReference>
<dbReference type="GO" id="GO:0046887">
    <property type="term" value="P:positive regulation of hormone secretion"/>
    <property type="evidence" value="ECO:0000318"/>
    <property type="project" value="GO_Central"/>
</dbReference>
<dbReference type="InterPro" id="IPR017452">
    <property type="entry name" value="GPCR_Rhodpsn_7TM"/>
</dbReference>
<dbReference type="InterPro" id="IPR000405">
    <property type="entry name" value="Galanin_rcpt"/>
</dbReference>
<reference evidence="13 14" key="1">
    <citation type="journal article" date="2008" name="Nature">
        <title>Genome analysis of the platypus reveals unique signatures of evolution.</title>
        <authorList>
            <person name="Warren W.C."/>
            <person name="Hillier L.W."/>
            <person name="Marshall Graves J.A."/>
            <person name="Birney E."/>
            <person name="Ponting C.P."/>
            <person name="Grutzner F."/>
            <person name="Belov K."/>
            <person name="Miller W."/>
            <person name="Clarke L."/>
            <person name="Chinwalla A.T."/>
            <person name="Yang S.P."/>
            <person name="Heger A."/>
            <person name="Locke D.P."/>
            <person name="Miethke P."/>
            <person name="Waters P.D."/>
            <person name="Veyrunes F."/>
            <person name="Fulton L."/>
            <person name="Fulton B."/>
            <person name="Graves T."/>
            <person name="Wallis J."/>
            <person name="Puente X.S."/>
            <person name="Lopez-Otin C."/>
            <person name="Ordonez G.R."/>
            <person name="Eichler E.E."/>
            <person name="Chen L."/>
            <person name="Cheng Z."/>
            <person name="Deakin J.E."/>
            <person name="Alsop A."/>
            <person name="Thompson K."/>
            <person name="Kirby P."/>
            <person name="Papenfuss A.T."/>
            <person name="Wakefield M.J."/>
            <person name="Olender T."/>
            <person name="Lancet D."/>
            <person name="Huttley G.A."/>
            <person name="Smit A.F."/>
            <person name="Pask A."/>
            <person name="Temple-Smith P."/>
            <person name="Batzer M.A."/>
            <person name="Walker J.A."/>
            <person name="Konkel M.K."/>
            <person name="Harris R.S."/>
            <person name="Whittington C.M."/>
            <person name="Wong E.S."/>
            <person name="Gemmell N.J."/>
            <person name="Buschiazzo E."/>
            <person name="Vargas Jentzsch I.M."/>
            <person name="Merkel A."/>
            <person name="Schmitz J."/>
            <person name="Zemann A."/>
            <person name="Churakov G."/>
            <person name="Kriegs J.O."/>
            <person name="Brosius J."/>
            <person name="Murchison E.P."/>
            <person name="Sachidanandam R."/>
            <person name="Smith C."/>
            <person name="Hannon G.J."/>
            <person name="Tsend-Ayush E."/>
            <person name="McMillan D."/>
            <person name="Attenborough R."/>
            <person name="Rens W."/>
            <person name="Ferguson-Smith M."/>
            <person name="Lefevre C.M."/>
            <person name="Sharp J.A."/>
            <person name="Nicholas K.R."/>
            <person name="Ray D.A."/>
            <person name="Kube M."/>
            <person name="Reinhardt R."/>
            <person name="Pringle T.H."/>
            <person name="Taylor J."/>
            <person name="Jones R.C."/>
            <person name="Nixon B."/>
            <person name="Dacheux J.L."/>
            <person name="Niwa H."/>
            <person name="Sekita Y."/>
            <person name="Huang X."/>
            <person name="Stark A."/>
            <person name="Kheradpour P."/>
            <person name="Kellis M."/>
            <person name="Flicek P."/>
            <person name="Chen Y."/>
            <person name="Webber C."/>
            <person name="Hardison R."/>
            <person name="Nelson J."/>
            <person name="Hallsworth-Pepin K."/>
            <person name="Delehaunty K."/>
            <person name="Markovic C."/>
            <person name="Minx P."/>
            <person name="Feng Y."/>
            <person name="Kremitzki C."/>
            <person name="Mitreva M."/>
            <person name="Glasscock J."/>
            <person name="Wylie T."/>
            <person name="Wohldmann P."/>
            <person name="Thiru P."/>
            <person name="Nhan M.N."/>
            <person name="Pohl C.S."/>
            <person name="Smith S.M."/>
            <person name="Hou S."/>
            <person name="Nefedov M."/>
            <person name="de Jong P.J."/>
            <person name="Renfree M.B."/>
            <person name="Mardis E.R."/>
            <person name="Wilson R.K."/>
        </authorList>
    </citation>
    <scope>NUCLEOTIDE SEQUENCE [LARGE SCALE GENOMIC DNA]</scope>
    <source>
        <strain evidence="13 14">Glennie</strain>
    </source>
</reference>
<evidence type="ECO:0000256" key="11">
    <source>
        <dbReference type="SAM" id="Phobius"/>
    </source>
</evidence>
<feature type="domain" description="G-protein coupled receptors family 1 profile" evidence="12">
    <location>
        <begin position="60"/>
        <end position="598"/>
    </location>
</feature>
<keyword evidence="6 11" id="KW-0472">Membrane</keyword>
<evidence type="ECO:0000256" key="7">
    <source>
        <dbReference type="ARBA" id="ARBA00023157"/>
    </source>
</evidence>
<dbReference type="Pfam" id="PF00001">
    <property type="entry name" value="7tm_1"/>
    <property type="match status" value="2"/>
</dbReference>